<dbReference type="RefSeq" id="XP_028480035.1">
    <property type="nucleotide sequence ID" value="XM_028616178.1"/>
</dbReference>
<accession>A0A427YA52</accession>
<reference evidence="2 3" key="1">
    <citation type="submission" date="2018-11" db="EMBL/GenBank/DDBJ databases">
        <title>Genome sequence of Apiotrichum porosum DSM 27194.</title>
        <authorList>
            <person name="Aliyu H."/>
            <person name="Gorte O."/>
            <person name="Ochsenreither K."/>
        </authorList>
    </citation>
    <scope>NUCLEOTIDE SEQUENCE [LARGE SCALE GENOMIC DNA]</scope>
    <source>
        <strain evidence="2 3">DSM 27194</strain>
    </source>
</reference>
<evidence type="ECO:0000256" key="1">
    <source>
        <dbReference type="SAM" id="MobiDB-lite"/>
    </source>
</evidence>
<dbReference type="Proteomes" id="UP000279236">
    <property type="component" value="Unassembled WGS sequence"/>
</dbReference>
<dbReference type="AlphaFoldDB" id="A0A427YA52"/>
<evidence type="ECO:0000313" key="3">
    <source>
        <dbReference type="Proteomes" id="UP000279236"/>
    </source>
</evidence>
<feature type="compositionally biased region" description="Low complexity" evidence="1">
    <location>
        <begin position="10"/>
        <end position="25"/>
    </location>
</feature>
<keyword evidence="3" id="KW-1185">Reference proteome</keyword>
<dbReference type="EMBL" id="RSCE01000001">
    <property type="protein sequence ID" value="RSH87827.1"/>
    <property type="molecule type" value="Genomic_DNA"/>
</dbReference>
<sequence>MGILATNQQPLPTASAMATTSTSLPPRDRDGYALLGGLPVASNRLTVRQRCGECGLGRNLYASALSHTYTQCTRQTLATVDSAIVPTPRLVTWVKGVNRAPGHFALVANVVVDNGGGASTTYVAGTRFCTRWVSAEAGSISGDTCGRNACTDLHRCTLCLRTHPPGVCDKYAYVDSADTGRRAALGVKAGGGGAPVGAMLAMSSTDNAQCVPDASYNGRPPPPRYAEVNLPCPVEVLFAKPIDGHATRVEFDHVPTRQRVADMGNCVPLLPGYASCFHEDHFHQVLGDTEAYTRFLALLDPANVIAHTPEHDAAVQQRDTKILDTLVEMAQSGKPLPGHPSRARVVTFFHYPSRSNTSDAVTHQRHATQVAIRAGLRSERESGLPSAFYNYFPEQVLSPDQFAAEAATGADMGEEILFAELGKGHKALDDFHMSELLGRVKTPGLFQMVVAYGDEPRRVVKKTADLAELDDDLVVVKFKISLREAEPFEMGLFCPATLVLKHAHAHATLAREGCTVRCLNPAQAGRAPLPAAFVDETSKHISSTRDNIIRRFRDYAHLGQHDPFHQKVMPEGYGIVTANFFLVYNPAQQGCIMMTSVPHPTTLRLSTGARTGLTNMSSAQLMDHVHALAFRVLTGAPACPPTWLCTTEEYNRREAAKVGGSDVWRARVLDTTGMTEVPPNFVPAGVKELPKSLVVYGVTPGTPRSLDHAPTYLERVEFVLNERARRNNRTPITPVAPATLTTANATAGLSTSSSSSAPSSARADKHLAANSAKSNFYKAGPTYQSVCACGFVNTADTWSTSDDRRPLIRRVEHCIWPDHPAGQTKSCLANIPLDPALRAKAVFMDNNTKIQVVPYTDRAWVIKTVDIAMVQADTSQHIGA</sequence>
<name>A0A427YA52_9TREE</name>
<dbReference type="GeneID" id="39584887"/>
<protein>
    <submittedName>
        <fullName evidence="2">Uncharacterized protein</fullName>
    </submittedName>
</protein>
<evidence type="ECO:0000313" key="2">
    <source>
        <dbReference type="EMBL" id="RSH87827.1"/>
    </source>
</evidence>
<feature type="region of interest" description="Disordered" evidence="1">
    <location>
        <begin position="1"/>
        <end position="25"/>
    </location>
</feature>
<comment type="caution">
    <text evidence="2">The sequence shown here is derived from an EMBL/GenBank/DDBJ whole genome shotgun (WGS) entry which is preliminary data.</text>
</comment>
<gene>
    <name evidence="2" type="ORF">EHS24_000344</name>
</gene>
<proteinExistence type="predicted"/>
<organism evidence="2 3">
    <name type="scientific">Apiotrichum porosum</name>
    <dbReference type="NCBI Taxonomy" id="105984"/>
    <lineage>
        <taxon>Eukaryota</taxon>
        <taxon>Fungi</taxon>
        <taxon>Dikarya</taxon>
        <taxon>Basidiomycota</taxon>
        <taxon>Agaricomycotina</taxon>
        <taxon>Tremellomycetes</taxon>
        <taxon>Trichosporonales</taxon>
        <taxon>Trichosporonaceae</taxon>
        <taxon>Apiotrichum</taxon>
    </lineage>
</organism>